<protein>
    <submittedName>
        <fullName evidence="1">Uncharacterized protein</fullName>
    </submittedName>
</protein>
<evidence type="ECO:0000313" key="1">
    <source>
        <dbReference type="EMBL" id="AAD28241.1"/>
    </source>
</evidence>
<sequence>MNNNTHRFRGFTLRNIRDIVYPRMAILCSARFISHTKFIGMFIPFSCEALLKLTLKC</sequence>
<accession>Q9X570</accession>
<proteinExistence type="predicted"/>
<dbReference type="EMBL" id="AF121254">
    <property type="protein sequence ID" value="AAD28241.1"/>
    <property type="molecule type" value="Genomic_DNA"/>
</dbReference>
<dbReference type="AlphaFoldDB" id="Q9X570"/>
<reference evidence="1" key="1">
    <citation type="journal article" date="1999" name="Appl. Environ. Microbiol.">
        <title>Atypical genetic locus associated with constitutive production of enterocin B by Enterococcus faecium BFE 900.</title>
        <authorList>
            <person name="Franz C.M."/>
            <person name="Worobo R.W."/>
            <person name="Quadri L.E."/>
            <person name="Schillinger U."/>
            <person name="Holzapfel W.H."/>
            <person name="Vederas J.C."/>
            <person name="Stiles M.E."/>
        </authorList>
    </citation>
    <scope>NUCLEOTIDE SEQUENCE</scope>
    <source>
        <strain evidence="1">BFE 900</strain>
    </source>
</reference>
<name>Q9X570_ENTFC</name>
<organism evidence="1">
    <name type="scientific">Enterococcus faecium</name>
    <name type="common">Streptococcus faecium</name>
    <dbReference type="NCBI Taxonomy" id="1352"/>
    <lineage>
        <taxon>Bacteria</taxon>
        <taxon>Bacillati</taxon>
        <taxon>Bacillota</taxon>
        <taxon>Bacilli</taxon>
        <taxon>Lactobacillales</taxon>
        <taxon>Enterococcaceae</taxon>
        <taxon>Enterococcus</taxon>
    </lineage>
</organism>